<evidence type="ECO:0000256" key="1">
    <source>
        <dbReference type="SAM" id="Phobius"/>
    </source>
</evidence>
<evidence type="ECO:0000313" key="2">
    <source>
        <dbReference type="EMBL" id="BCS85332.1"/>
    </source>
</evidence>
<proteinExistence type="predicted"/>
<feature type="transmembrane region" description="Helical" evidence="1">
    <location>
        <begin position="6"/>
        <end position="28"/>
    </location>
</feature>
<keyword evidence="1" id="KW-0812">Transmembrane</keyword>
<organism evidence="2 3">
    <name type="scientific">Prevotella herbatica</name>
    <dbReference type="NCBI Taxonomy" id="2801997"/>
    <lineage>
        <taxon>Bacteria</taxon>
        <taxon>Pseudomonadati</taxon>
        <taxon>Bacteroidota</taxon>
        <taxon>Bacteroidia</taxon>
        <taxon>Bacteroidales</taxon>
        <taxon>Prevotellaceae</taxon>
        <taxon>Prevotella</taxon>
    </lineage>
</organism>
<keyword evidence="3" id="KW-1185">Reference proteome</keyword>
<evidence type="ECO:0008006" key="4">
    <source>
        <dbReference type="Google" id="ProtNLM"/>
    </source>
</evidence>
<reference evidence="2 3" key="1">
    <citation type="journal article" date="2022" name="Int. J. Syst. Evol. Microbiol.">
        <title>Prevotella herbatica sp. nov., a plant polysaccharide-decomposing anaerobic bacterium isolated from a methanogenic reactor.</title>
        <authorList>
            <person name="Uek A."/>
            <person name="Tonouchi A."/>
            <person name="Kaku N."/>
            <person name="Ueki K."/>
        </authorList>
    </citation>
    <scope>NUCLEOTIDE SEQUENCE [LARGE SCALE GENOMIC DNA]</scope>
    <source>
        <strain evidence="2 3">WR041</strain>
    </source>
</reference>
<dbReference type="Proteomes" id="UP001319045">
    <property type="component" value="Chromosome"/>
</dbReference>
<feature type="transmembrane region" description="Helical" evidence="1">
    <location>
        <begin position="80"/>
        <end position="105"/>
    </location>
</feature>
<keyword evidence="1" id="KW-1133">Transmembrane helix</keyword>
<evidence type="ECO:0000313" key="3">
    <source>
        <dbReference type="Proteomes" id="UP001319045"/>
    </source>
</evidence>
<name>A0ABN6EHB9_9BACT</name>
<keyword evidence="1" id="KW-0472">Membrane</keyword>
<sequence>MIMNSVQVMPMIVSLGVCVVLPIVIVALSQKHKLESEKNRKDIILAALEKNSNINVEELVRKMNKPDKLIKEKLLRKFQWGILTSIIGVGFVVLSSIMGYAGGFITDNIQFLGISGAVLLAIGVAFLLTYFYGKKMLSKEMEAEEKNMQQGNL</sequence>
<gene>
    <name evidence="2" type="ORF">prwr041_12250</name>
</gene>
<accession>A0ABN6EHB9</accession>
<feature type="transmembrane region" description="Helical" evidence="1">
    <location>
        <begin position="111"/>
        <end position="132"/>
    </location>
</feature>
<protein>
    <recommendedName>
        <fullName evidence="4">DUF2721 domain-containing protein</fullName>
    </recommendedName>
</protein>
<dbReference type="EMBL" id="AP024484">
    <property type="protein sequence ID" value="BCS85332.1"/>
    <property type="molecule type" value="Genomic_DNA"/>
</dbReference>